<evidence type="ECO:0000256" key="7">
    <source>
        <dbReference type="PROSITE-ProRule" id="PRU00124"/>
    </source>
</evidence>
<evidence type="ECO:0000256" key="4">
    <source>
        <dbReference type="ARBA" id="ARBA00023136"/>
    </source>
</evidence>
<comment type="caution">
    <text evidence="6">Lacks conserved residue(s) required for the propagation of feature annotation.</text>
</comment>
<keyword evidence="5 6" id="KW-1015">Disulfide bond</keyword>
<dbReference type="InterPro" id="IPR036055">
    <property type="entry name" value="LDL_receptor-like_sf"/>
</dbReference>
<protein>
    <submittedName>
        <fullName evidence="12">Uncharacterized protein</fullName>
    </submittedName>
</protein>
<dbReference type="PANTHER" id="PTHR22722">
    <property type="entry name" value="LOW-DENSITY LIPOPROTEIN RECEPTOR-RELATED PROTEIN 2-RELATED"/>
    <property type="match status" value="1"/>
</dbReference>
<evidence type="ECO:0000256" key="2">
    <source>
        <dbReference type="ARBA" id="ARBA00022692"/>
    </source>
</evidence>
<comment type="caution">
    <text evidence="12">The sequence shown here is derived from an EMBL/GenBank/DDBJ whole genome shotgun (WGS) entry which is preliminary data.</text>
</comment>
<feature type="transmembrane region" description="Helical" evidence="8">
    <location>
        <begin position="1262"/>
        <end position="1285"/>
    </location>
</feature>
<dbReference type="Pfam" id="PF00008">
    <property type="entry name" value="EGF"/>
    <property type="match status" value="1"/>
</dbReference>
<evidence type="ECO:0000256" key="5">
    <source>
        <dbReference type="ARBA" id="ARBA00023157"/>
    </source>
</evidence>
<sequence>MLLRTSLFLYLTAVALTKHRFTPNLYFTARQFEHDCLYYNVVEDFPDHENGWHGLSQIIPYCVRGETVGEVTIASPNIDNTYTFKELYQKQITSQQLYDWSAPVDLAEIYQLYIDNPYESLSNQTFNNCSYMWFGEFCQFRFEEDRSLSDIVKVSFLSKIVHTDHVLDVTNLTCYILINCSIGPKPLCLDWRNICDGVTDCIDDNIDERSCVELEMNICDENEFQCQNGQCIPMEFLYNDRANPDCLDGSDEKGRFACDEDPSMRCEDRCGSIGFFPVHRLGFPFHCGDGVPNFIGSNTDCSNMRHALFYRTVFSKSNNILLTTECWLAMIHYLKVNRQTNIAENTSFPCYKINERCFQFIFNNCPALFVFPSLPALFGHVYLYYINKPSINVPFDQDSLARPAYVCYNEHLCPFLECSIKINGSTCCLFSELSEEYGWYNVIKDLANIFWACSVNGIDENHCKNDGFYHCEDSLKCIPHRRLADGIFDCLDETDEWSNSSCSINDNLRFRCSSEDKCPSHFTRLDGVTDCLNGEDEEPPENLIKDKLVTFTKMCNGFIEINRDEYVKNRSVETDETNCNEWPCNNLYTRCDGIWNCKNGIDELNCPNLPTTCKTDEFQCVSSTSFELICLPATHAGDGQVDCLGGSDERFHCRIQELLNTDKMYRCWNSTQCVDLYGLCIGNTVCQFEDDEKYCESIDALFGVCEKYMVEPELERHPSYEFLCNLDEELRKPDVVHFSLMGHENRTTVITTDILRERNSYRLQRDDFQGSLDIAWFCNRGLLVWRWVGGEFIRYCFCPPAYYGDRCQFQSQRISLSFRIHTFERSTVFNLVIMLIDNVSEIHSYEQRNYFAARDCDIQFGMNLLYSSRPKDESKKYTVIITVFEKSNLNYCGTWEFPIQFIFLPVYRIATILKISLVSNKKSKNCFPSCLHGECLLYANIERSFCRCFYGWFGSSCEKNYYCNCAQDSICVGSQNNQSICVCPLGKYGPHCLLTSSACSSNPCLNRGRCVPVDERAAKNNFSCVCEQGYAGARCEYEESRIKITFSTTIIPAAVLVHYITVATNSSSLRVSTIKKVPFEHDFVYIYQTLQYHIIFIQFSGSYYLAYVQPKFVPSAQLHLKLTTSDRCLTINEVFNSTLMGFSLLERIKYYHMPCRERHTLKCFYDEQHLCLCTNQHHANCLKFDHNMTYDCQGSMYCQNNGHCFQDHPTCPSSMVCSCNECYYGSRCQFRTEGFTISLDAILGYHIRPHVNIKQQPIVVKVSGALVTIISVLSLANGITSTITFQSKNSREVGCGLYLLTSSIVSILFAFALTLKFWLMIFIQTGEINSRSFNSFNCITMDAFIQTLIHSNGWLNGAVAVERAVTVIKGVKYDKQKAKKIAKLVILFLFCFVILTGIHDPLHRYLLYDTEEQRTWCISSYPTQVQIFSSSMTIFHSITPFVLNLSSALLIIVKIARNRSTIKTQTTYIMHVRQEFRQHRHLIISPVILVVLVLPHLIISFTTNCMKSPRDPWMFLFSYFIACIPSTVTFITFVLPSNKYQEEFVGIMKGKCMIIIRFLSCQS</sequence>
<dbReference type="SUPFAM" id="SSF81321">
    <property type="entry name" value="Family A G protein-coupled receptor-like"/>
    <property type="match status" value="1"/>
</dbReference>
<evidence type="ECO:0000256" key="9">
    <source>
        <dbReference type="SAM" id="SignalP"/>
    </source>
</evidence>
<evidence type="ECO:0000313" key="12">
    <source>
        <dbReference type="EMBL" id="CAF2012346.1"/>
    </source>
</evidence>
<dbReference type="PROSITE" id="PS50026">
    <property type="entry name" value="EGF_3"/>
    <property type="match status" value="1"/>
</dbReference>
<dbReference type="Pfam" id="PF00001">
    <property type="entry name" value="7tm_1"/>
    <property type="match status" value="1"/>
</dbReference>
<dbReference type="CDD" id="cd00054">
    <property type="entry name" value="EGF_CA"/>
    <property type="match status" value="1"/>
</dbReference>
<dbReference type="EMBL" id="CAJNRE010003202">
    <property type="protein sequence ID" value="CAF2012346.1"/>
    <property type="molecule type" value="Genomic_DNA"/>
</dbReference>
<evidence type="ECO:0000259" key="11">
    <source>
        <dbReference type="PROSITE" id="PS50262"/>
    </source>
</evidence>
<dbReference type="PRINTS" id="PR00261">
    <property type="entry name" value="LDLRECEPTOR"/>
</dbReference>
<feature type="domain" description="G-protein coupled receptors family 1 profile" evidence="11">
    <location>
        <begin position="1276"/>
        <end position="1533"/>
    </location>
</feature>
<dbReference type="Gene3D" id="2.10.25.10">
    <property type="entry name" value="Laminin"/>
    <property type="match status" value="1"/>
</dbReference>
<evidence type="ECO:0000256" key="8">
    <source>
        <dbReference type="SAM" id="Phobius"/>
    </source>
</evidence>
<dbReference type="Gene3D" id="4.10.400.10">
    <property type="entry name" value="Low-density Lipoprotein Receptor"/>
    <property type="match status" value="3"/>
</dbReference>
<dbReference type="InterPro" id="IPR051221">
    <property type="entry name" value="LDLR-related"/>
</dbReference>
<gene>
    <name evidence="12" type="ORF">MBJ925_LOCUS8789</name>
</gene>
<dbReference type="InterPro" id="IPR000742">
    <property type="entry name" value="EGF"/>
</dbReference>
<feature type="disulfide bond" evidence="7">
    <location>
        <begin position="219"/>
        <end position="231"/>
    </location>
</feature>
<comment type="subcellular location">
    <subcellularLocation>
        <location evidence="1">Membrane</location>
    </subcellularLocation>
</comment>
<feature type="transmembrane region" description="Helical" evidence="8">
    <location>
        <begin position="1482"/>
        <end position="1501"/>
    </location>
</feature>
<evidence type="ECO:0000259" key="10">
    <source>
        <dbReference type="PROSITE" id="PS50026"/>
    </source>
</evidence>
<feature type="signal peptide" evidence="9">
    <location>
        <begin position="1"/>
        <end position="17"/>
    </location>
</feature>
<keyword evidence="6" id="KW-0245">EGF-like domain</keyword>
<dbReference type="SUPFAM" id="SSF57196">
    <property type="entry name" value="EGF/Laminin"/>
    <property type="match status" value="2"/>
</dbReference>
<organism evidence="12 13">
    <name type="scientific">Rotaria magnacalcarata</name>
    <dbReference type="NCBI Taxonomy" id="392030"/>
    <lineage>
        <taxon>Eukaryota</taxon>
        <taxon>Metazoa</taxon>
        <taxon>Spiralia</taxon>
        <taxon>Gnathifera</taxon>
        <taxon>Rotifera</taxon>
        <taxon>Eurotatoria</taxon>
        <taxon>Bdelloidea</taxon>
        <taxon>Philodinida</taxon>
        <taxon>Philodinidae</taxon>
        <taxon>Rotaria</taxon>
    </lineage>
</organism>
<evidence type="ECO:0000256" key="3">
    <source>
        <dbReference type="ARBA" id="ARBA00022989"/>
    </source>
</evidence>
<dbReference type="SMART" id="SM00181">
    <property type="entry name" value="EGF"/>
    <property type="match status" value="3"/>
</dbReference>
<feature type="disulfide bond" evidence="6">
    <location>
        <begin position="1026"/>
        <end position="1035"/>
    </location>
</feature>
<dbReference type="PANTHER" id="PTHR22722:SF5">
    <property type="entry name" value="LOW-DENSITY LIPOPROTEIN RECEPTOR-RELATED PROTEIN 1B"/>
    <property type="match status" value="1"/>
</dbReference>
<evidence type="ECO:0000313" key="13">
    <source>
        <dbReference type="Proteomes" id="UP000663824"/>
    </source>
</evidence>
<reference evidence="12" key="1">
    <citation type="submission" date="2021-02" db="EMBL/GenBank/DDBJ databases">
        <authorList>
            <person name="Nowell W R."/>
        </authorList>
    </citation>
    <scope>NUCLEOTIDE SEQUENCE</scope>
</reference>
<dbReference type="PROSITE" id="PS00022">
    <property type="entry name" value="EGF_1"/>
    <property type="match status" value="4"/>
</dbReference>
<evidence type="ECO:0000256" key="1">
    <source>
        <dbReference type="ARBA" id="ARBA00004370"/>
    </source>
</evidence>
<dbReference type="Pfam" id="PF00057">
    <property type="entry name" value="Ldl_recept_a"/>
    <property type="match status" value="2"/>
</dbReference>
<dbReference type="GO" id="GO:0043235">
    <property type="term" value="C:receptor complex"/>
    <property type="evidence" value="ECO:0007669"/>
    <property type="project" value="TreeGrafter"/>
</dbReference>
<dbReference type="PROSITE" id="PS01186">
    <property type="entry name" value="EGF_2"/>
    <property type="match status" value="2"/>
</dbReference>
<feature type="transmembrane region" description="Helical" evidence="8">
    <location>
        <begin position="1297"/>
        <end position="1323"/>
    </location>
</feature>
<keyword evidence="3 8" id="KW-1133">Transmembrane helix</keyword>
<proteinExistence type="predicted"/>
<dbReference type="Gene3D" id="1.20.1070.10">
    <property type="entry name" value="Rhodopsin 7-helix transmembrane proteins"/>
    <property type="match status" value="1"/>
</dbReference>
<keyword evidence="4 8" id="KW-0472">Membrane</keyword>
<evidence type="ECO:0000256" key="6">
    <source>
        <dbReference type="PROSITE-ProRule" id="PRU00076"/>
    </source>
</evidence>
<feature type="transmembrane region" description="Helical" evidence="8">
    <location>
        <begin position="1381"/>
        <end position="1399"/>
    </location>
</feature>
<feature type="chain" id="PRO_5033010007" evidence="9">
    <location>
        <begin position="18"/>
        <end position="1563"/>
    </location>
</feature>
<feature type="transmembrane region" description="Helical" evidence="8">
    <location>
        <begin position="1434"/>
        <end position="1453"/>
    </location>
</feature>
<dbReference type="Proteomes" id="UP000663824">
    <property type="component" value="Unassembled WGS sequence"/>
</dbReference>
<dbReference type="PROSITE" id="PS50068">
    <property type="entry name" value="LDLRA_2"/>
    <property type="match status" value="3"/>
</dbReference>
<dbReference type="GO" id="GO:0005041">
    <property type="term" value="F:low-density lipoprotein particle receptor activity"/>
    <property type="evidence" value="ECO:0007669"/>
    <property type="project" value="TreeGrafter"/>
</dbReference>
<dbReference type="CDD" id="cd00112">
    <property type="entry name" value="LDLa"/>
    <property type="match status" value="2"/>
</dbReference>
<dbReference type="SMART" id="SM00192">
    <property type="entry name" value="LDLa"/>
    <property type="match status" value="7"/>
</dbReference>
<keyword evidence="9" id="KW-0732">Signal</keyword>
<keyword evidence="2 8" id="KW-0812">Transmembrane</keyword>
<dbReference type="InterPro" id="IPR017452">
    <property type="entry name" value="GPCR_Rhodpsn_7TM"/>
</dbReference>
<dbReference type="GO" id="GO:0005886">
    <property type="term" value="C:plasma membrane"/>
    <property type="evidence" value="ECO:0007669"/>
    <property type="project" value="TreeGrafter"/>
</dbReference>
<dbReference type="InterPro" id="IPR000276">
    <property type="entry name" value="GPCR_Rhodpsn"/>
</dbReference>
<name>A0A816MQV9_9BILA</name>
<dbReference type="GO" id="GO:0004930">
    <property type="term" value="F:G protein-coupled receptor activity"/>
    <property type="evidence" value="ECO:0007669"/>
    <property type="project" value="InterPro"/>
</dbReference>
<feature type="transmembrane region" description="Helical" evidence="8">
    <location>
        <begin position="1513"/>
        <end position="1535"/>
    </location>
</feature>
<dbReference type="PROSITE" id="PS50262">
    <property type="entry name" value="G_PROTEIN_RECEP_F1_2"/>
    <property type="match status" value="1"/>
</dbReference>
<feature type="domain" description="EGF-like" evidence="10">
    <location>
        <begin position="995"/>
        <end position="1036"/>
    </location>
</feature>
<dbReference type="InterPro" id="IPR002172">
    <property type="entry name" value="LDrepeatLR_classA_rpt"/>
</dbReference>
<dbReference type="SUPFAM" id="SSF57424">
    <property type="entry name" value="LDL receptor-like module"/>
    <property type="match status" value="4"/>
</dbReference>
<accession>A0A816MQV9</accession>